<dbReference type="GO" id="GO:0020037">
    <property type="term" value="F:heme binding"/>
    <property type="evidence" value="ECO:0007669"/>
    <property type="project" value="InterPro"/>
</dbReference>
<evidence type="ECO:0000313" key="2">
    <source>
        <dbReference type="Proteomes" id="UP000018130"/>
    </source>
</evidence>
<dbReference type="AlphaFoldDB" id="T2JMA0"/>
<sequence>MSPPREEYYQTGENLKLRALKRNKVDSLDAIINLVTYGKNNMSAYEDKLTKEQIESVSKYVLQQAQNNWHT</sequence>
<proteinExistence type="predicted"/>
<dbReference type="SUPFAM" id="SSF46626">
    <property type="entry name" value="Cytochrome c"/>
    <property type="match status" value="1"/>
</dbReference>
<dbReference type="EMBL" id="CAQN01000361">
    <property type="protein sequence ID" value="CCQ66179.1"/>
    <property type="molecule type" value="Genomic_DNA"/>
</dbReference>
<gene>
    <name evidence="1" type="ORF">CWATWH0402_5484</name>
</gene>
<dbReference type="Gene3D" id="1.10.760.10">
    <property type="entry name" value="Cytochrome c-like domain"/>
    <property type="match status" value="1"/>
</dbReference>
<dbReference type="GO" id="GO:0009055">
    <property type="term" value="F:electron transfer activity"/>
    <property type="evidence" value="ECO:0007669"/>
    <property type="project" value="InterPro"/>
</dbReference>
<dbReference type="InterPro" id="IPR036909">
    <property type="entry name" value="Cyt_c-like_dom_sf"/>
</dbReference>
<accession>T2JMA0</accession>
<organism evidence="1 2">
    <name type="scientific">Crocosphaera watsonii WH 0402</name>
    <dbReference type="NCBI Taxonomy" id="1284629"/>
    <lineage>
        <taxon>Bacteria</taxon>
        <taxon>Bacillati</taxon>
        <taxon>Cyanobacteriota</taxon>
        <taxon>Cyanophyceae</taxon>
        <taxon>Oscillatoriophycideae</taxon>
        <taxon>Chroococcales</taxon>
        <taxon>Aphanothecaceae</taxon>
        <taxon>Crocosphaera</taxon>
    </lineage>
</organism>
<dbReference type="Proteomes" id="UP000018130">
    <property type="component" value="Unassembled WGS sequence"/>
</dbReference>
<evidence type="ECO:0000313" key="1">
    <source>
        <dbReference type="EMBL" id="CCQ66179.1"/>
    </source>
</evidence>
<protein>
    <submittedName>
        <fullName evidence="1">Cytochrome C553 (Soluble cytochrome f)</fullName>
    </submittedName>
</protein>
<reference evidence="1 2" key="2">
    <citation type="submission" date="2013-09" db="EMBL/GenBank/DDBJ databases">
        <title>Whole genome comparison of six Crocosphaera watsonii strains with differing phenotypes.</title>
        <authorList>
            <person name="Bench S.R."/>
            <person name="Heller P."/>
            <person name="Frank I."/>
            <person name="Arciniega M."/>
            <person name="Shilova I.N."/>
            <person name="Zehr J.P."/>
        </authorList>
    </citation>
    <scope>NUCLEOTIDE SEQUENCE [LARGE SCALE GENOMIC DNA]</scope>
    <source>
        <strain evidence="1 2">WH 0402</strain>
    </source>
</reference>
<name>T2JMA0_CROWT</name>
<comment type="caution">
    <text evidence="1">The sequence shown here is derived from an EMBL/GenBank/DDBJ whole genome shotgun (WGS) entry which is preliminary data.</text>
</comment>
<reference evidence="1 2" key="1">
    <citation type="submission" date="2013-01" db="EMBL/GenBank/DDBJ databases">
        <authorList>
            <person name="Bench S."/>
        </authorList>
    </citation>
    <scope>NUCLEOTIDE SEQUENCE [LARGE SCALE GENOMIC DNA]</scope>
    <source>
        <strain evidence="1 2">WH 0402</strain>
    </source>
</reference>